<dbReference type="Pfam" id="PF03309">
    <property type="entry name" value="Pan_kinase"/>
    <property type="match status" value="1"/>
</dbReference>
<evidence type="ECO:0000256" key="1">
    <source>
        <dbReference type="ARBA" id="ARBA00001206"/>
    </source>
</evidence>
<dbReference type="NCBIfam" id="NF009853">
    <property type="entry name" value="PRK13320.1-5"/>
    <property type="match status" value="1"/>
</dbReference>
<dbReference type="Gene3D" id="3.30.420.40">
    <property type="match status" value="2"/>
</dbReference>
<proteinExistence type="inferred from homology"/>
<comment type="cofactor">
    <cofactor evidence="2">
        <name>K(+)</name>
        <dbReference type="ChEBI" id="CHEBI:29103"/>
    </cofactor>
</comment>
<reference evidence="17 18" key="1">
    <citation type="submission" date="2019-06" db="EMBL/GenBank/DDBJ databases">
        <title>Flavobacteriaceae Paucihalobacterium erythroidium CWB-1, complete genome.</title>
        <authorList>
            <person name="Wu S."/>
        </authorList>
    </citation>
    <scope>NUCLEOTIDE SEQUENCE [LARGE SCALE GENOMIC DNA]</scope>
    <source>
        <strain evidence="17 18">CWB-1</strain>
    </source>
</reference>
<keyword evidence="16" id="KW-0479">Metal-binding</keyword>
<organism evidence="17 18">
    <name type="scientific">Paucihalobacter ruber</name>
    <dbReference type="NCBI Taxonomy" id="2567861"/>
    <lineage>
        <taxon>Bacteria</taxon>
        <taxon>Pseudomonadati</taxon>
        <taxon>Bacteroidota</taxon>
        <taxon>Flavobacteriia</taxon>
        <taxon>Flavobacteriales</taxon>
        <taxon>Flavobacteriaceae</taxon>
        <taxon>Paucihalobacter</taxon>
    </lineage>
</organism>
<evidence type="ECO:0000256" key="12">
    <source>
        <dbReference type="ARBA" id="ARBA00022958"/>
    </source>
</evidence>
<comment type="similarity">
    <text evidence="14 16">Belongs to the type III pantothenate kinase family.</text>
</comment>
<evidence type="ECO:0000256" key="13">
    <source>
        <dbReference type="ARBA" id="ARBA00022993"/>
    </source>
</evidence>
<evidence type="ECO:0000256" key="5">
    <source>
        <dbReference type="ARBA" id="ARBA00011738"/>
    </source>
</evidence>
<evidence type="ECO:0000256" key="11">
    <source>
        <dbReference type="ARBA" id="ARBA00022840"/>
    </source>
</evidence>
<gene>
    <name evidence="16" type="primary">coaX</name>
    <name evidence="17" type="ORF">FJ651_13870</name>
</gene>
<comment type="function">
    <text evidence="16">Catalyzes the phosphorylation of pantothenate (Pan), the first step in CoA biosynthesis.</text>
</comment>
<dbReference type="CDD" id="cd24015">
    <property type="entry name" value="ASKHA_NBD_PanK-III"/>
    <property type="match status" value="1"/>
</dbReference>
<dbReference type="UniPathway" id="UPA00241">
    <property type="reaction ID" value="UER00352"/>
</dbReference>
<dbReference type="NCBIfam" id="TIGR00671">
    <property type="entry name" value="baf"/>
    <property type="match status" value="1"/>
</dbReference>
<feature type="active site" description="Proton acceptor" evidence="16">
    <location>
        <position position="95"/>
    </location>
</feature>
<evidence type="ECO:0000256" key="14">
    <source>
        <dbReference type="ARBA" id="ARBA00038036"/>
    </source>
</evidence>
<evidence type="ECO:0000313" key="17">
    <source>
        <dbReference type="EMBL" id="TPV31899.1"/>
    </source>
</evidence>
<comment type="pathway">
    <text evidence="4 16">Cofactor biosynthesis; coenzyme A biosynthesis; CoA from (R)-pantothenate: step 1/5.</text>
</comment>
<protein>
    <recommendedName>
        <fullName evidence="15 16">Type III pantothenate kinase</fullName>
        <ecNumber evidence="6 16">2.7.1.33</ecNumber>
    </recommendedName>
    <alternativeName>
        <fullName evidence="16">PanK-III</fullName>
    </alternativeName>
    <alternativeName>
        <fullName evidence="16">Pantothenic acid kinase</fullName>
    </alternativeName>
</protein>
<dbReference type="PANTHER" id="PTHR34265">
    <property type="entry name" value="TYPE III PANTOTHENATE KINASE"/>
    <property type="match status" value="1"/>
</dbReference>
<keyword evidence="18" id="KW-1185">Reference proteome</keyword>
<dbReference type="PANTHER" id="PTHR34265:SF1">
    <property type="entry name" value="TYPE III PANTOTHENATE KINASE"/>
    <property type="match status" value="1"/>
</dbReference>
<dbReference type="AlphaFoldDB" id="A0A506PE90"/>
<keyword evidence="10 16" id="KW-0418">Kinase</keyword>
<evidence type="ECO:0000256" key="6">
    <source>
        <dbReference type="ARBA" id="ARBA00012102"/>
    </source>
</evidence>
<evidence type="ECO:0000256" key="2">
    <source>
        <dbReference type="ARBA" id="ARBA00001958"/>
    </source>
</evidence>
<name>A0A506PE90_9FLAO</name>
<feature type="binding site" evidence="16">
    <location>
        <begin position="93"/>
        <end position="96"/>
    </location>
    <ligand>
        <name>substrate</name>
    </ligand>
</feature>
<dbReference type="OrthoDB" id="9804707at2"/>
<dbReference type="EMBL" id="VHIQ01000007">
    <property type="protein sequence ID" value="TPV31899.1"/>
    <property type="molecule type" value="Genomic_DNA"/>
</dbReference>
<feature type="binding site" evidence="16">
    <location>
        <position position="171"/>
    </location>
    <ligand>
        <name>substrate</name>
    </ligand>
</feature>
<dbReference type="SUPFAM" id="SSF53067">
    <property type="entry name" value="Actin-like ATPase domain"/>
    <property type="match status" value="2"/>
</dbReference>
<dbReference type="GO" id="GO:0004594">
    <property type="term" value="F:pantothenate kinase activity"/>
    <property type="evidence" value="ECO:0007669"/>
    <property type="project" value="UniProtKB-UniRule"/>
</dbReference>
<keyword evidence="8 16" id="KW-0808">Transferase</keyword>
<keyword evidence="12 16" id="KW-0630">Potassium</keyword>
<dbReference type="GO" id="GO:0005737">
    <property type="term" value="C:cytoplasm"/>
    <property type="evidence" value="ECO:0007669"/>
    <property type="project" value="UniProtKB-SubCell"/>
</dbReference>
<dbReference type="GO" id="GO:0015937">
    <property type="term" value="P:coenzyme A biosynthetic process"/>
    <property type="evidence" value="ECO:0007669"/>
    <property type="project" value="UniProtKB-UniRule"/>
</dbReference>
<comment type="caution">
    <text evidence="17">The sequence shown here is derived from an EMBL/GenBank/DDBJ whole genome shotgun (WGS) entry which is preliminary data.</text>
</comment>
<comment type="cofactor">
    <cofactor evidence="16">
        <name>NH4(+)</name>
        <dbReference type="ChEBI" id="CHEBI:28938"/>
    </cofactor>
    <cofactor evidence="16">
        <name>K(+)</name>
        <dbReference type="ChEBI" id="CHEBI:29103"/>
    </cofactor>
    <text evidence="16">A monovalent cation. Ammonium or potassium.</text>
</comment>
<evidence type="ECO:0000256" key="3">
    <source>
        <dbReference type="ARBA" id="ARBA00004496"/>
    </source>
</evidence>
<sequence>MNLIIDVGNTAVKLAVFDGFKLKTQTTESKTRVLSAVKSLIKKFKVNHAIISKVGSLSHHTIHKISEYTNLIILTKDTPVPFKNCYKTPETLGADRIALAAAAVLQYPNTNVLVIDAGTCVTYDFINNQKQYLGGAISPGLTMRYKAMHTFTEKLPLLKPNATNQLTGGTTLESMHTGAFVGILNEIDGFISAYKNIYPNLTVILTGGDAKILGNQLKNSIFANSNFLLEGLNSILEFNITK</sequence>
<keyword evidence="7 16" id="KW-0963">Cytoplasm</keyword>
<evidence type="ECO:0000256" key="10">
    <source>
        <dbReference type="ARBA" id="ARBA00022777"/>
    </source>
</evidence>
<evidence type="ECO:0000313" key="18">
    <source>
        <dbReference type="Proteomes" id="UP000317332"/>
    </source>
</evidence>
<comment type="subcellular location">
    <subcellularLocation>
        <location evidence="3 16">Cytoplasm</location>
    </subcellularLocation>
</comment>
<evidence type="ECO:0000256" key="9">
    <source>
        <dbReference type="ARBA" id="ARBA00022741"/>
    </source>
</evidence>
<feature type="binding site" evidence="16">
    <location>
        <position position="116"/>
    </location>
    <ligand>
        <name>K(+)</name>
        <dbReference type="ChEBI" id="CHEBI:29103"/>
    </ligand>
</feature>
<evidence type="ECO:0000256" key="15">
    <source>
        <dbReference type="ARBA" id="ARBA00040883"/>
    </source>
</evidence>
<dbReference type="GO" id="GO:0005524">
    <property type="term" value="F:ATP binding"/>
    <property type="evidence" value="ECO:0007669"/>
    <property type="project" value="UniProtKB-UniRule"/>
</dbReference>
<accession>A0A506PE90</accession>
<dbReference type="HAMAP" id="MF_01274">
    <property type="entry name" value="Pantothen_kinase_3"/>
    <property type="match status" value="1"/>
</dbReference>
<keyword evidence="11 16" id="KW-0067">ATP-binding</keyword>
<feature type="binding site" evidence="16">
    <location>
        <position position="86"/>
    </location>
    <ligand>
        <name>substrate</name>
    </ligand>
</feature>
<evidence type="ECO:0000256" key="4">
    <source>
        <dbReference type="ARBA" id="ARBA00005225"/>
    </source>
</evidence>
<evidence type="ECO:0000256" key="16">
    <source>
        <dbReference type="HAMAP-Rule" id="MF_01274"/>
    </source>
</evidence>
<feature type="binding site" evidence="16">
    <location>
        <position position="119"/>
    </location>
    <ligand>
        <name>ATP</name>
        <dbReference type="ChEBI" id="CHEBI:30616"/>
    </ligand>
</feature>
<dbReference type="RefSeq" id="WP_140991141.1">
    <property type="nucleotide sequence ID" value="NZ_VHIQ01000007.1"/>
</dbReference>
<dbReference type="InterPro" id="IPR043129">
    <property type="entry name" value="ATPase_NBD"/>
</dbReference>
<keyword evidence="9 16" id="KW-0547">Nucleotide-binding</keyword>
<evidence type="ECO:0000256" key="7">
    <source>
        <dbReference type="ARBA" id="ARBA00022490"/>
    </source>
</evidence>
<dbReference type="InterPro" id="IPR004619">
    <property type="entry name" value="Type_III_PanK"/>
</dbReference>
<dbReference type="Proteomes" id="UP000317332">
    <property type="component" value="Unassembled WGS sequence"/>
</dbReference>
<dbReference type="EC" id="2.7.1.33" evidence="6 16"/>
<dbReference type="GO" id="GO:0046872">
    <property type="term" value="F:metal ion binding"/>
    <property type="evidence" value="ECO:0007669"/>
    <property type="project" value="UniProtKB-KW"/>
</dbReference>
<comment type="subunit">
    <text evidence="5 16">Homodimer.</text>
</comment>
<keyword evidence="13 16" id="KW-0173">Coenzyme A biosynthesis</keyword>
<comment type="catalytic activity">
    <reaction evidence="1 16">
        <text>(R)-pantothenate + ATP = (R)-4'-phosphopantothenate + ADP + H(+)</text>
        <dbReference type="Rhea" id="RHEA:16373"/>
        <dbReference type="ChEBI" id="CHEBI:10986"/>
        <dbReference type="ChEBI" id="CHEBI:15378"/>
        <dbReference type="ChEBI" id="CHEBI:29032"/>
        <dbReference type="ChEBI" id="CHEBI:30616"/>
        <dbReference type="ChEBI" id="CHEBI:456216"/>
        <dbReference type="EC" id="2.7.1.33"/>
    </reaction>
</comment>
<evidence type="ECO:0000256" key="8">
    <source>
        <dbReference type="ARBA" id="ARBA00022679"/>
    </source>
</evidence>
<feature type="binding site" evidence="16">
    <location>
        <begin position="6"/>
        <end position="13"/>
    </location>
    <ligand>
        <name>ATP</name>
        <dbReference type="ChEBI" id="CHEBI:30616"/>
    </ligand>
</feature>